<dbReference type="PRINTS" id="PR00469">
    <property type="entry name" value="PNDRDTASEII"/>
</dbReference>
<dbReference type="GO" id="GO:0004174">
    <property type="term" value="F:electron-transferring-flavoprotein dehydrogenase activity"/>
    <property type="evidence" value="ECO:0007669"/>
    <property type="project" value="TreeGrafter"/>
</dbReference>
<evidence type="ECO:0000313" key="2">
    <source>
        <dbReference type="EMBL" id="KAI1608852.1"/>
    </source>
</evidence>
<name>A0AAN6DPF5_9EURO</name>
<accession>A0AAN6DPF5</accession>
<dbReference type="Pfam" id="PF07992">
    <property type="entry name" value="Pyr_redox_2"/>
    <property type="match status" value="1"/>
</dbReference>
<keyword evidence="3" id="KW-1185">Reference proteome</keyword>
<dbReference type="SUPFAM" id="SSF51905">
    <property type="entry name" value="FAD/NAD(P)-binding domain"/>
    <property type="match status" value="1"/>
</dbReference>
<dbReference type="PANTHER" id="PTHR43735:SF11">
    <property type="entry name" value="HYPOTHETICAL OXIDOREDUCTASE (EUROFUNG)"/>
    <property type="match status" value="1"/>
</dbReference>
<evidence type="ECO:0000313" key="3">
    <source>
        <dbReference type="Proteomes" id="UP001203852"/>
    </source>
</evidence>
<comment type="caution">
    <text evidence="2">The sequence shown here is derived from an EMBL/GenBank/DDBJ whole genome shotgun (WGS) entry which is preliminary data.</text>
</comment>
<reference evidence="2" key="1">
    <citation type="journal article" date="2022" name="bioRxiv">
        <title>Deciphering the potential niche of two novel black yeast fungi from a biological soil crust based on their genomes, phenotypes, and melanin regulation.</title>
        <authorList>
            <consortium name="DOE Joint Genome Institute"/>
            <person name="Carr E.C."/>
            <person name="Barton Q."/>
            <person name="Grambo S."/>
            <person name="Sullivan M."/>
            <person name="Renfro C.M."/>
            <person name="Kuo A."/>
            <person name="Pangilinan J."/>
            <person name="Lipzen A."/>
            <person name="Keymanesh K."/>
            <person name="Savage E."/>
            <person name="Barry K."/>
            <person name="Grigoriev I.V."/>
            <person name="Riekhof W.R."/>
            <person name="Harris S.S."/>
        </authorList>
    </citation>
    <scope>NUCLEOTIDE SEQUENCE</scope>
    <source>
        <strain evidence="2">JF 03-4F</strain>
    </source>
</reference>
<dbReference type="Proteomes" id="UP001203852">
    <property type="component" value="Unassembled WGS sequence"/>
</dbReference>
<evidence type="ECO:0000259" key="1">
    <source>
        <dbReference type="Pfam" id="PF07992"/>
    </source>
</evidence>
<protein>
    <submittedName>
        <fullName evidence="2">Amid-like NADH oxidoreductase</fullName>
    </submittedName>
</protein>
<dbReference type="GO" id="GO:0050660">
    <property type="term" value="F:flavin adenine dinucleotide binding"/>
    <property type="evidence" value="ECO:0007669"/>
    <property type="project" value="TreeGrafter"/>
</dbReference>
<gene>
    <name evidence="2" type="ORF">EDD36DRAFT_95489</name>
</gene>
<proteinExistence type="predicted"/>
<dbReference type="GO" id="GO:0005737">
    <property type="term" value="C:cytoplasm"/>
    <property type="evidence" value="ECO:0007669"/>
    <property type="project" value="TreeGrafter"/>
</dbReference>
<organism evidence="2 3">
    <name type="scientific">Exophiala viscosa</name>
    <dbReference type="NCBI Taxonomy" id="2486360"/>
    <lineage>
        <taxon>Eukaryota</taxon>
        <taxon>Fungi</taxon>
        <taxon>Dikarya</taxon>
        <taxon>Ascomycota</taxon>
        <taxon>Pezizomycotina</taxon>
        <taxon>Eurotiomycetes</taxon>
        <taxon>Chaetothyriomycetidae</taxon>
        <taxon>Chaetothyriales</taxon>
        <taxon>Herpotrichiellaceae</taxon>
        <taxon>Exophiala</taxon>
    </lineage>
</organism>
<dbReference type="Gene3D" id="3.50.50.100">
    <property type="match status" value="1"/>
</dbReference>
<dbReference type="InterPro" id="IPR023753">
    <property type="entry name" value="FAD/NAD-binding_dom"/>
</dbReference>
<dbReference type="PANTHER" id="PTHR43735">
    <property type="entry name" value="APOPTOSIS-INDUCING FACTOR 1"/>
    <property type="match status" value="1"/>
</dbReference>
<dbReference type="InterPro" id="IPR036188">
    <property type="entry name" value="FAD/NAD-bd_sf"/>
</dbReference>
<dbReference type="PRINTS" id="PR00368">
    <property type="entry name" value="FADPNR"/>
</dbReference>
<dbReference type="AlphaFoldDB" id="A0AAN6DPF5"/>
<dbReference type="EMBL" id="MU404362">
    <property type="protein sequence ID" value="KAI1608852.1"/>
    <property type="molecule type" value="Genomic_DNA"/>
</dbReference>
<sequence length="422" mass="46418">MLPNLFLFLKAISVIFSLAFWRLKLRIRASIHHWTYRAIADPKNVVVIGGSFAGFFLAKQLAQSLPTGYRAIVIEKHSHYHFTWNFPRISVIPHHTQNAFIPYPTKPSLTPDGAFSFRRGKVVRIETNKVILADGSSIRFEYLAITTGSKARYPAKLDANGKAECIKFFEERQARIKAAESIVIVGGGAAGVELAGDIKSKYPQKKMTLVHSRKQLLNSFGSDLHEVAHKTLEELGVDLCLGERVVAGLDSEEEDSKEVILQSGKRLKCDALFQCTGQRPCSDLTRDAFPSSVAPNGYITVKPTFQVKGAPGNVFACGDVVDLPGPKLGRSAAMQGMFVAENIVRAIKGQPLRTYTSGIMENSIELTLGLGKNVTYLNDGSTGMCFPKKVTDLDMHAAQSWKMLDMKPFDDPGNVDDKVLLA</sequence>
<feature type="domain" description="FAD/NAD(P)-binding" evidence="1">
    <location>
        <begin position="44"/>
        <end position="336"/>
    </location>
</feature>